<proteinExistence type="inferred from homology"/>
<dbReference type="Proteomes" id="UP001597511">
    <property type="component" value="Unassembled WGS sequence"/>
</dbReference>
<name>A0ABW6A9H5_9BACT</name>
<keyword evidence="7" id="KW-0653">Protein transport</keyword>
<evidence type="ECO:0000256" key="4">
    <source>
        <dbReference type="ARBA" id="ARBA00022692"/>
    </source>
</evidence>
<dbReference type="InterPro" id="IPR003400">
    <property type="entry name" value="ExbD"/>
</dbReference>
<keyword evidence="6" id="KW-0472">Membrane</keyword>
<evidence type="ECO:0000256" key="2">
    <source>
        <dbReference type="ARBA" id="ARBA00005811"/>
    </source>
</evidence>
<evidence type="ECO:0000256" key="7">
    <source>
        <dbReference type="RuleBase" id="RU003879"/>
    </source>
</evidence>
<comment type="caution">
    <text evidence="8">The sequence shown here is derived from an EMBL/GenBank/DDBJ whole genome shotgun (WGS) entry which is preliminary data.</text>
</comment>
<reference evidence="9" key="1">
    <citation type="journal article" date="2019" name="Int. J. Syst. Evol. Microbiol.">
        <title>The Global Catalogue of Microorganisms (GCM) 10K type strain sequencing project: providing services to taxonomists for standard genome sequencing and annotation.</title>
        <authorList>
            <consortium name="The Broad Institute Genomics Platform"/>
            <consortium name="The Broad Institute Genome Sequencing Center for Infectious Disease"/>
            <person name="Wu L."/>
            <person name="Ma J."/>
        </authorList>
    </citation>
    <scope>NUCLEOTIDE SEQUENCE [LARGE SCALE GENOMIC DNA]</scope>
    <source>
        <strain evidence="9">KCTC 23299</strain>
    </source>
</reference>
<keyword evidence="5" id="KW-1133">Transmembrane helix</keyword>
<dbReference type="RefSeq" id="WP_386099970.1">
    <property type="nucleotide sequence ID" value="NZ_JBHUOZ010000003.1"/>
</dbReference>
<evidence type="ECO:0000313" key="8">
    <source>
        <dbReference type="EMBL" id="MFD2920838.1"/>
    </source>
</evidence>
<keyword evidence="7" id="KW-0813">Transport</keyword>
<comment type="similarity">
    <text evidence="2 7">Belongs to the ExbD/TolR family.</text>
</comment>
<dbReference type="Gene3D" id="3.30.420.270">
    <property type="match status" value="1"/>
</dbReference>
<evidence type="ECO:0000256" key="6">
    <source>
        <dbReference type="ARBA" id="ARBA00023136"/>
    </source>
</evidence>
<dbReference type="PANTHER" id="PTHR30558">
    <property type="entry name" value="EXBD MEMBRANE COMPONENT OF PMF-DRIVEN MACROMOLECULE IMPORT SYSTEM"/>
    <property type="match status" value="1"/>
</dbReference>
<dbReference type="EMBL" id="JBHUOZ010000003">
    <property type="protein sequence ID" value="MFD2920838.1"/>
    <property type="molecule type" value="Genomic_DNA"/>
</dbReference>
<evidence type="ECO:0000256" key="3">
    <source>
        <dbReference type="ARBA" id="ARBA00022475"/>
    </source>
</evidence>
<keyword evidence="9" id="KW-1185">Reference proteome</keyword>
<keyword evidence="4 7" id="KW-0812">Transmembrane</keyword>
<accession>A0ABW6A9H5</accession>
<evidence type="ECO:0000313" key="9">
    <source>
        <dbReference type="Proteomes" id="UP001597511"/>
    </source>
</evidence>
<keyword evidence="3" id="KW-1003">Cell membrane</keyword>
<organism evidence="8 9">
    <name type="scientific">Terrimonas rubra</name>
    <dbReference type="NCBI Taxonomy" id="1035890"/>
    <lineage>
        <taxon>Bacteria</taxon>
        <taxon>Pseudomonadati</taxon>
        <taxon>Bacteroidota</taxon>
        <taxon>Chitinophagia</taxon>
        <taxon>Chitinophagales</taxon>
        <taxon>Chitinophagaceae</taxon>
        <taxon>Terrimonas</taxon>
    </lineage>
</organism>
<comment type="subcellular location">
    <subcellularLocation>
        <location evidence="1">Cell membrane</location>
        <topology evidence="1">Single-pass membrane protein</topology>
    </subcellularLocation>
    <subcellularLocation>
        <location evidence="7">Cell membrane</location>
        <topology evidence="7">Single-pass type II membrane protein</topology>
    </subcellularLocation>
</comment>
<evidence type="ECO:0000256" key="5">
    <source>
        <dbReference type="ARBA" id="ARBA00022989"/>
    </source>
</evidence>
<evidence type="ECO:0000256" key="1">
    <source>
        <dbReference type="ARBA" id="ARBA00004162"/>
    </source>
</evidence>
<gene>
    <name evidence="8" type="ORF">ACFS6H_14025</name>
</gene>
<dbReference type="Pfam" id="PF02472">
    <property type="entry name" value="ExbD"/>
    <property type="match status" value="1"/>
</dbReference>
<protein>
    <submittedName>
        <fullName evidence="8">ExbD/TolR family protein</fullName>
    </submittedName>
</protein>
<sequence>MKFRKKHREESEVFTDSLNDILFILLMFFLITTTMANPNVVKVNNPRGSKDTKAKQNIVVSINKDQNFFIGQKQVDPIMLDSLIRAEVEAKRKFIDTPSVVINADTISYYGEVFRVMQSAKRAGAKVVANVR</sequence>